<feature type="repeat" description="WD" evidence="1">
    <location>
        <begin position="56"/>
        <end position="90"/>
    </location>
</feature>
<evidence type="ECO:0000313" key="2">
    <source>
        <dbReference type="EMBL" id="MFC7274753.1"/>
    </source>
</evidence>
<dbReference type="InterPro" id="IPR015943">
    <property type="entry name" value="WD40/YVTN_repeat-like_dom_sf"/>
</dbReference>
<organism evidence="2 3">
    <name type="scientific">Paractinoplanes rhizophilus</name>
    <dbReference type="NCBI Taxonomy" id="1416877"/>
    <lineage>
        <taxon>Bacteria</taxon>
        <taxon>Bacillati</taxon>
        <taxon>Actinomycetota</taxon>
        <taxon>Actinomycetes</taxon>
        <taxon>Micromonosporales</taxon>
        <taxon>Micromonosporaceae</taxon>
        <taxon>Paractinoplanes</taxon>
    </lineage>
</organism>
<dbReference type="InterPro" id="IPR036322">
    <property type="entry name" value="WD40_repeat_dom_sf"/>
</dbReference>
<protein>
    <submittedName>
        <fullName evidence="2">WD40 repeat domain-containing protein</fullName>
    </submittedName>
</protein>
<proteinExistence type="predicted"/>
<dbReference type="SMART" id="SM00320">
    <property type="entry name" value="WD40"/>
    <property type="match status" value="6"/>
</dbReference>
<dbReference type="PANTHER" id="PTHR19879:SF9">
    <property type="entry name" value="TRANSCRIPTION INITIATION FACTOR TFIID SUBUNIT 5"/>
    <property type="match status" value="1"/>
</dbReference>
<feature type="repeat" description="WD" evidence="1">
    <location>
        <begin position="12"/>
        <end position="44"/>
    </location>
</feature>
<evidence type="ECO:0000313" key="3">
    <source>
        <dbReference type="Proteomes" id="UP001596548"/>
    </source>
</evidence>
<dbReference type="EMBL" id="JBHTBJ010000007">
    <property type="protein sequence ID" value="MFC7274753.1"/>
    <property type="molecule type" value="Genomic_DNA"/>
</dbReference>
<dbReference type="Gene3D" id="2.130.10.10">
    <property type="entry name" value="YVTN repeat-like/Quinoprotein amine dehydrogenase"/>
    <property type="match status" value="2"/>
</dbReference>
<feature type="repeat" description="WD" evidence="1">
    <location>
        <begin position="102"/>
        <end position="134"/>
    </location>
</feature>
<dbReference type="PANTHER" id="PTHR19879">
    <property type="entry name" value="TRANSCRIPTION INITIATION FACTOR TFIID"/>
    <property type="match status" value="1"/>
</dbReference>
<dbReference type="PROSITE" id="PS50294">
    <property type="entry name" value="WD_REPEATS_REGION"/>
    <property type="match status" value="2"/>
</dbReference>
<name>A0ABW2HRQ7_9ACTN</name>
<dbReference type="PROSITE" id="PS50082">
    <property type="entry name" value="WD_REPEATS_2"/>
    <property type="match status" value="3"/>
</dbReference>
<dbReference type="SUPFAM" id="SSF50978">
    <property type="entry name" value="WD40 repeat-like"/>
    <property type="match status" value="1"/>
</dbReference>
<keyword evidence="3" id="KW-1185">Reference proteome</keyword>
<evidence type="ECO:0000256" key="1">
    <source>
        <dbReference type="PROSITE-ProRule" id="PRU00221"/>
    </source>
</evidence>
<dbReference type="Pfam" id="PF00400">
    <property type="entry name" value="WD40"/>
    <property type="match status" value="4"/>
</dbReference>
<sequence length="464" mass="48084">MSSMVRVTVGNGPAHAAPISCVAFRADGGRLASGSHDRSVFVWDTTDPSRPVKVTEFAHNAAVLSVSFNPAAADLLATGSADGTAAVWRVVDDRPPSLMKVLAGHPGPVTSVAWMPDGQHLICQIASSRAAVWQAFGETYLGELEDCVRLTVSPHGLVATVGSDGLVAVRDLWRDPGRITYLPGAAVEDCAWSPDGTTLALAGDDGALELLNPALLPMRSVRLGDAPLRGITWSADGGALIAGTYDPALVALDVAGRPQWRRSGARLWPRSLAAAGSLVASATFGGRPHLVDLATGGAADPPATEPSAPFRGGQLAATGRILTLGTAGDRHPLWEHDTRVTAVDTLADRVVVSAAHRAVRVMLVADGPDLTVERGITLHAPEPVKAVAVLGAADAPVVVAASYDFRLFSWTLDWAGVPAGPRLIGEFGFGIAALTRLDDHRLTATDHHGELVILALGADGALSA</sequence>
<keyword evidence="1" id="KW-0853">WD repeat</keyword>
<dbReference type="RefSeq" id="WP_378967076.1">
    <property type="nucleotide sequence ID" value="NZ_JBHTBJ010000007.1"/>
</dbReference>
<dbReference type="Proteomes" id="UP001596548">
    <property type="component" value="Unassembled WGS sequence"/>
</dbReference>
<reference evidence="3" key="1">
    <citation type="journal article" date="2019" name="Int. J. Syst. Evol. Microbiol.">
        <title>The Global Catalogue of Microorganisms (GCM) 10K type strain sequencing project: providing services to taxonomists for standard genome sequencing and annotation.</title>
        <authorList>
            <consortium name="The Broad Institute Genomics Platform"/>
            <consortium name="The Broad Institute Genome Sequencing Center for Infectious Disease"/>
            <person name="Wu L."/>
            <person name="Ma J."/>
        </authorList>
    </citation>
    <scope>NUCLEOTIDE SEQUENCE [LARGE SCALE GENOMIC DNA]</scope>
    <source>
        <strain evidence="3">XZYJT-10</strain>
    </source>
</reference>
<accession>A0ABW2HRQ7</accession>
<dbReference type="InterPro" id="IPR001680">
    <property type="entry name" value="WD40_rpt"/>
</dbReference>
<gene>
    <name evidence="2" type="ORF">ACFQS1_12225</name>
</gene>
<comment type="caution">
    <text evidence="2">The sequence shown here is derived from an EMBL/GenBank/DDBJ whole genome shotgun (WGS) entry which is preliminary data.</text>
</comment>